<name>X1E5C3_9ZZZZ</name>
<dbReference type="SUPFAM" id="SSF52540">
    <property type="entry name" value="P-loop containing nucleoside triphosphate hydrolases"/>
    <property type="match status" value="1"/>
</dbReference>
<protein>
    <recommendedName>
        <fullName evidence="2">ATPase AAA-type core domain-containing protein</fullName>
    </recommendedName>
</protein>
<dbReference type="InterPro" id="IPR027417">
    <property type="entry name" value="P-loop_NTPase"/>
</dbReference>
<comment type="caution">
    <text evidence="1">The sequence shown here is derived from an EMBL/GenBank/DDBJ whole genome shotgun (WGS) entry which is preliminary data.</text>
</comment>
<dbReference type="CDD" id="cd00267">
    <property type="entry name" value="ABC_ATPase"/>
    <property type="match status" value="1"/>
</dbReference>
<dbReference type="AlphaFoldDB" id="X1E5C3"/>
<organism evidence="1">
    <name type="scientific">marine sediment metagenome</name>
    <dbReference type="NCBI Taxonomy" id="412755"/>
    <lineage>
        <taxon>unclassified sequences</taxon>
        <taxon>metagenomes</taxon>
        <taxon>ecological metagenomes</taxon>
    </lineage>
</organism>
<gene>
    <name evidence="1" type="ORF">S01H4_40052</name>
</gene>
<accession>X1E5C3</accession>
<reference evidence="1" key="1">
    <citation type="journal article" date="2014" name="Front. Microbiol.">
        <title>High frequency of phylogenetically diverse reductive dehalogenase-homologous genes in deep subseafloor sedimentary metagenomes.</title>
        <authorList>
            <person name="Kawai M."/>
            <person name="Futagami T."/>
            <person name="Toyoda A."/>
            <person name="Takaki Y."/>
            <person name="Nishi S."/>
            <person name="Hori S."/>
            <person name="Arai W."/>
            <person name="Tsubouchi T."/>
            <person name="Morono Y."/>
            <person name="Uchiyama I."/>
            <person name="Ito T."/>
            <person name="Fujiyama A."/>
            <person name="Inagaki F."/>
            <person name="Takami H."/>
        </authorList>
    </citation>
    <scope>NUCLEOTIDE SEQUENCE</scope>
    <source>
        <strain evidence="1">Expedition CK06-06</strain>
    </source>
</reference>
<dbReference type="EMBL" id="BART01021771">
    <property type="protein sequence ID" value="GAH03868.1"/>
    <property type="molecule type" value="Genomic_DNA"/>
</dbReference>
<proteinExistence type="predicted"/>
<evidence type="ECO:0000313" key="1">
    <source>
        <dbReference type="EMBL" id="GAH03868.1"/>
    </source>
</evidence>
<evidence type="ECO:0008006" key="2">
    <source>
        <dbReference type="Google" id="ProtNLM"/>
    </source>
</evidence>
<sequence>MILDEPFRFVSKGYRPAVREMMKTLAEEAGCQFILVTHDPELCAGKVVEL</sequence>
<dbReference type="Gene3D" id="3.40.50.300">
    <property type="entry name" value="P-loop containing nucleotide triphosphate hydrolases"/>
    <property type="match status" value="1"/>
</dbReference>